<protein>
    <submittedName>
        <fullName evidence="7">RND family efflux transporter MFP subunit</fullName>
    </submittedName>
</protein>
<evidence type="ECO:0000313" key="7">
    <source>
        <dbReference type="EMBL" id="BAY83017.1"/>
    </source>
</evidence>
<dbReference type="NCBIfam" id="TIGR01730">
    <property type="entry name" value="RND_mfp"/>
    <property type="match status" value="1"/>
</dbReference>
<gene>
    <name evidence="7" type="ORF">NIES267_25030</name>
</gene>
<dbReference type="AlphaFoldDB" id="A0A1Z4LP80"/>
<feature type="domain" description="YbhG-like alpha-helical hairpin" evidence="4">
    <location>
        <begin position="144"/>
        <end position="272"/>
    </location>
</feature>
<dbReference type="GO" id="GO:0015562">
    <property type="term" value="F:efflux transmembrane transporter activity"/>
    <property type="evidence" value="ECO:0007669"/>
    <property type="project" value="TreeGrafter"/>
</dbReference>
<feature type="domain" description="CusB-like beta-barrel" evidence="5">
    <location>
        <begin position="314"/>
        <end position="384"/>
    </location>
</feature>
<evidence type="ECO:0000313" key="8">
    <source>
        <dbReference type="Proteomes" id="UP000218418"/>
    </source>
</evidence>
<dbReference type="Gene3D" id="2.40.30.170">
    <property type="match status" value="1"/>
</dbReference>
<comment type="similarity">
    <text evidence="1">Belongs to the membrane fusion protein (MFP) (TC 8.A.1) family.</text>
</comment>
<evidence type="ECO:0000256" key="1">
    <source>
        <dbReference type="ARBA" id="ARBA00009477"/>
    </source>
</evidence>
<evidence type="ECO:0000256" key="3">
    <source>
        <dbReference type="SAM" id="Phobius"/>
    </source>
</evidence>
<organism evidence="7 8">
    <name type="scientific">Calothrix parasitica NIES-267</name>
    <dbReference type="NCBI Taxonomy" id="1973488"/>
    <lineage>
        <taxon>Bacteria</taxon>
        <taxon>Bacillati</taxon>
        <taxon>Cyanobacteriota</taxon>
        <taxon>Cyanophyceae</taxon>
        <taxon>Nostocales</taxon>
        <taxon>Calotrichaceae</taxon>
        <taxon>Calothrix</taxon>
    </lineage>
</organism>
<dbReference type="Pfam" id="PF25989">
    <property type="entry name" value="YknX_C"/>
    <property type="match status" value="1"/>
</dbReference>
<sequence length="463" mass="50261">MSQLQPSNRVKQTELKADLEKSFEQDKDKEIVIEEFTPETTNRKPWLALLLLISIGINGIAFFRIFNPSRQAEKPAAATVKPRPAKAVEVTTISRGNNTRNVQLLGQVESPQQATIKARTAGVVKQMLVQPGDRVRPGMTIAVLDNADQQLELSQAQAQLAQQRSELARLEVGTRPEIIAQRESAVKATRARETEAVDNLNRRTKLVREGAIAQRLLVEARAAVDNARGERLEAQAELAEAKAGPTREVIEAQKANVAAAMSVVNQAKLQIQRTNIKANSAGVVLQRQVSPGDYLQNGGEIVTLVAGDKLDIFLELPEQLSSQVAVGTKVELTARALPQWKGNATITGVVPSADAASRRQRVRVRLDNPPQGLLPGMAISGNLQLAANTEGFIVSRDALTRKQDKWFVFAIDSGNVKQMEVEMVADMGQQVAISGQELKSGQQIVLRGGDGLKDGAKVKIKGN</sequence>
<dbReference type="Gene3D" id="2.40.420.20">
    <property type="match status" value="1"/>
</dbReference>
<keyword evidence="2" id="KW-0175">Coiled coil</keyword>
<keyword evidence="3" id="KW-0472">Membrane</keyword>
<dbReference type="InterPro" id="IPR058792">
    <property type="entry name" value="Beta-barrel_RND_2"/>
</dbReference>
<dbReference type="InterPro" id="IPR006143">
    <property type="entry name" value="RND_pump_MFP"/>
</dbReference>
<keyword evidence="3" id="KW-0812">Transmembrane</keyword>
<evidence type="ECO:0000259" key="4">
    <source>
        <dbReference type="Pfam" id="PF25881"/>
    </source>
</evidence>
<evidence type="ECO:0000259" key="6">
    <source>
        <dbReference type="Pfam" id="PF25989"/>
    </source>
</evidence>
<dbReference type="PANTHER" id="PTHR30469:SF15">
    <property type="entry name" value="HLYD FAMILY OF SECRETION PROTEINS"/>
    <property type="match status" value="1"/>
</dbReference>
<dbReference type="Pfam" id="PF25881">
    <property type="entry name" value="HH_YBHG"/>
    <property type="match status" value="1"/>
</dbReference>
<dbReference type="PANTHER" id="PTHR30469">
    <property type="entry name" value="MULTIDRUG RESISTANCE PROTEIN MDTA"/>
    <property type="match status" value="1"/>
</dbReference>
<proteinExistence type="inferred from homology"/>
<dbReference type="OrthoDB" id="529856at2"/>
<name>A0A1Z4LP80_9CYAN</name>
<dbReference type="InterPro" id="IPR058637">
    <property type="entry name" value="YknX-like_C"/>
</dbReference>
<feature type="coiled-coil region" evidence="2">
    <location>
        <begin position="144"/>
        <end position="173"/>
    </location>
</feature>
<dbReference type="Proteomes" id="UP000218418">
    <property type="component" value="Chromosome"/>
</dbReference>
<keyword evidence="3" id="KW-1133">Transmembrane helix</keyword>
<keyword evidence="8" id="KW-1185">Reference proteome</keyword>
<evidence type="ECO:0000256" key="2">
    <source>
        <dbReference type="SAM" id="Coils"/>
    </source>
</evidence>
<dbReference type="GO" id="GO:1990281">
    <property type="term" value="C:efflux pump complex"/>
    <property type="evidence" value="ECO:0007669"/>
    <property type="project" value="TreeGrafter"/>
</dbReference>
<feature type="coiled-coil region" evidence="2">
    <location>
        <begin position="217"/>
        <end position="244"/>
    </location>
</feature>
<accession>A0A1Z4LP80</accession>
<evidence type="ECO:0000259" key="5">
    <source>
        <dbReference type="Pfam" id="PF25954"/>
    </source>
</evidence>
<dbReference type="InterPro" id="IPR059052">
    <property type="entry name" value="HH_YbhG-like"/>
</dbReference>
<dbReference type="EMBL" id="AP018227">
    <property type="protein sequence ID" value="BAY83017.1"/>
    <property type="molecule type" value="Genomic_DNA"/>
</dbReference>
<dbReference type="Gene3D" id="1.10.287.470">
    <property type="entry name" value="Helix hairpin bin"/>
    <property type="match status" value="1"/>
</dbReference>
<feature type="domain" description="YknX-like C-terminal permuted SH3-like" evidence="6">
    <location>
        <begin position="396"/>
        <end position="460"/>
    </location>
</feature>
<dbReference type="Gene3D" id="2.40.50.100">
    <property type="match status" value="1"/>
</dbReference>
<feature type="transmembrane region" description="Helical" evidence="3">
    <location>
        <begin position="46"/>
        <end position="66"/>
    </location>
</feature>
<dbReference type="Pfam" id="PF25954">
    <property type="entry name" value="Beta-barrel_RND_2"/>
    <property type="match status" value="1"/>
</dbReference>
<dbReference type="SUPFAM" id="SSF111369">
    <property type="entry name" value="HlyD-like secretion proteins"/>
    <property type="match status" value="2"/>
</dbReference>
<reference evidence="7 8" key="1">
    <citation type="submission" date="2017-06" db="EMBL/GenBank/DDBJ databases">
        <title>Genome sequencing of cyanobaciteial culture collection at National Institute for Environmental Studies (NIES).</title>
        <authorList>
            <person name="Hirose Y."/>
            <person name="Shimura Y."/>
            <person name="Fujisawa T."/>
            <person name="Nakamura Y."/>
            <person name="Kawachi M."/>
        </authorList>
    </citation>
    <scope>NUCLEOTIDE SEQUENCE [LARGE SCALE GENOMIC DNA]</scope>
    <source>
        <strain evidence="7 8">NIES-267</strain>
    </source>
</reference>